<dbReference type="EC" id="2.7.6.3" evidence="3"/>
<keyword evidence="6" id="KW-0418">Kinase</keyword>
<dbReference type="InterPro" id="IPR035907">
    <property type="entry name" value="Hppk_sf"/>
</dbReference>
<comment type="caution">
    <text evidence="10">The sequence shown here is derived from an EMBL/GenBank/DDBJ whole genome shotgun (WGS) entry which is preliminary data.</text>
</comment>
<dbReference type="GO" id="GO:0005524">
    <property type="term" value="F:ATP binding"/>
    <property type="evidence" value="ECO:0007669"/>
    <property type="project" value="UniProtKB-KW"/>
</dbReference>
<dbReference type="EMBL" id="JAJEQC010000012">
    <property type="protein sequence ID" value="MCC2137627.1"/>
    <property type="molecule type" value="Genomic_DNA"/>
</dbReference>
<sequence length="166" mass="18401">MKRVVLGLGTNLGDRRENLRAALAALSHLPKTEVESVSSVWQTAPFDVPDEQQDYWNICVLLKTELSPSAVLGACLGIEAAMGRVREIYHGARCMDLDVLLYEGFTQREKELNVPHPGILERAFVLFPLLELFPEKNAFGFDFADAPGFKDGDDVQRVGAAKEILN</sequence>
<evidence type="ECO:0000259" key="9">
    <source>
        <dbReference type="Pfam" id="PF01288"/>
    </source>
</evidence>
<keyword evidence="8" id="KW-0289">Folate biosynthesis</keyword>
<dbReference type="Gene3D" id="3.30.70.560">
    <property type="entry name" value="7,8-Dihydro-6-hydroxymethylpterin-pyrophosphokinase HPPK"/>
    <property type="match status" value="1"/>
</dbReference>
<comment type="pathway">
    <text evidence="2">Cofactor biosynthesis; tetrahydrofolate biosynthesis; 2-amino-4-hydroxy-6-hydroxymethyl-7,8-dihydropteridine diphosphate from 7,8-dihydroneopterin triphosphate: step 4/4.</text>
</comment>
<dbReference type="AlphaFoldDB" id="A0AAE3DJD6"/>
<keyword evidence="4 10" id="KW-0808">Transferase</keyword>
<organism evidence="10 11">
    <name type="scientific">Hominenteromicrobium mulieris</name>
    <dbReference type="NCBI Taxonomy" id="2885357"/>
    <lineage>
        <taxon>Bacteria</taxon>
        <taxon>Bacillati</taxon>
        <taxon>Bacillota</taxon>
        <taxon>Clostridia</taxon>
        <taxon>Eubacteriales</taxon>
        <taxon>Oscillospiraceae</taxon>
        <taxon>Hominenteromicrobium</taxon>
    </lineage>
</organism>
<keyword evidence="7" id="KW-0067">ATP-binding</keyword>
<accession>A0AAE3DJD6</accession>
<dbReference type="CDD" id="cd00483">
    <property type="entry name" value="HPPK"/>
    <property type="match status" value="1"/>
</dbReference>
<evidence type="ECO:0000313" key="11">
    <source>
        <dbReference type="Proteomes" id="UP001199424"/>
    </source>
</evidence>
<dbReference type="PANTHER" id="PTHR43071">
    <property type="entry name" value="2-AMINO-4-HYDROXY-6-HYDROXYMETHYLDIHYDROPTERIDINE PYROPHOSPHOKINASE"/>
    <property type="match status" value="1"/>
</dbReference>
<evidence type="ECO:0000256" key="7">
    <source>
        <dbReference type="ARBA" id="ARBA00022840"/>
    </source>
</evidence>
<keyword evidence="11" id="KW-1185">Reference proteome</keyword>
<comment type="catalytic activity">
    <reaction evidence="1">
        <text>6-hydroxymethyl-7,8-dihydropterin + ATP = (7,8-dihydropterin-6-yl)methyl diphosphate + AMP + H(+)</text>
        <dbReference type="Rhea" id="RHEA:11412"/>
        <dbReference type="ChEBI" id="CHEBI:15378"/>
        <dbReference type="ChEBI" id="CHEBI:30616"/>
        <dbReference type="ChEBI" id="CHEBI:44841"/>
        <dbReference type="ChEBI" id="CHEBI:72950"/>
        <dbReference type="ChEBI" id="CHEBI:456215"/>
        <dbReference type="EC" id="2.7.6.3"/>
    </reaction>
</comment>
<dbReference type="PANTHER" id="PTHR43071:SF1">
    <property type="entry name" value="2-AMINO-4-HYDROXY-6-HYDROXYMETHYLDIHYDROPTERIDINE PYROPHOSPHOKINASE"/>
    <property type="match status" value="1"/>
</dbReference>
<name>A0AAE3DJD6_9FIRM</name>
<protein>
    <recommendedName>
        <fullName evidence="3">2-amino-4-hydroxy-6-hydroxymethyldihydropteridine diphosphokinase</fullName>
        <ecNumber evidence="3">2.7.6.3</ecNumber>
    </recommendedName>
</protein>
<dbReference type="GO" id="GO:0016301">
    <property type="term" value="F:kinase activity"/>
    <property type="evidence" value="ECO:0007669"/>
    <property type="project" value="UniProtKB-KW"/>
</dbReference>
<dbReference type="GO" id="GO:0046656">
    <property type="term" value="P:folic acid biosynthetic process"/>
    <property type="evidence" value="ECO:0007669"/>
    <property type="project" value="UniProtKB-KW"/>
</dbReference>
<gene>
    <name evidence="10" type="primary">folK</name>
    <name evidence="10" type="ORF">LKD31_11480</name>
</gene>
<dbReference type="RefSeq" id="WP_308449809.1">
    <property type="nucleotide sequence ID" value="NZ_JAJEQC010000012.1"/>
</dbReference>
<reference evidence="10" key="1">
    <citation type="submission" date="2021-10" db="EMBL/GenBank/DDBJ databases">
        <title>Anaerobic single-cell dispensing facilitates the cultivation of human gut bacteria.</title>
        <authorList>
            <person name="Afrizal A."/>
        </authorList>
    </citation>
    <scope>NUCLEOTIDE SEQUENCE</scope>
    <source>
        <strain evidence="10">CLA-AA-H250</strain>
    </source>
</reference>
<keyword evidence="5" id="KW-0547">Nucleotide-binding</keyword>
<proteinExistence type="predicted"/>
<evidence type="ECO:0000256" key="3">
    <source>
        <dbReference type="ARBA" id="ARBA00013253"/>
    </source>
</evidence>
<dbReference type="SUPFAM" id="SSF55083">
    <property type="entry name" value="6-hydroxymethyl-7,8-dihydropterin pyrophosphokinase, HPPK"/>
    <property type="match status" value="1"/>
</dbReference>
<evidence type="ECO:0000256" key="1">
    <source>
        <dbReference type="ARBA" id="ARBA00000198"/>
    </source>
</evidence>
<evidence type="ECO:0000256" key="2">
    <source>
        <dbReference type="ARBA" id="ARBA00005051"/>
    </source>
</evidence>
<evidence type="ECO:0000256" key="8">
    <source>
        <dbReference type="ARBA" id="ARBA00022909"/>
    </source>
</evidence>
<dbReference type="NCBIfam" id="TIGR01498">
    <property type="entry name" value="folK"/>
    <property type="match status" value="1"/>
</dbReference>
<evidence type="ECO:0000256" key="4">
    <source>
        <dbReference type="ARBA" id="ARBA00022679"/>
    </source>
</evidence>
<dbReference type="GO" id="GO:0003848">
    <property type="term" value="F:2-amino-4-hydroxy-6-hydroxymethyldihydropteridine diphosphokinase activity"/>
    <property type="evidence" value="ECO:0007669"/>
    <property type="project" value="UniProtKB-EC"/>
</dbReference>
<evidence type="ECO:0000256" key="5">
    <source>
        <dbReference type="ARBA" id="ARBA00022741"/>
    </source>
</evidence>
<evidence type="ECO:0000256" key="6">
    <source>
        <dbReference type="ARBA" id="ARBA00022777"/>
    </source>
</evidence>
<dbReference type="Proteomes" id="UP001199424">
    <property type="component" value="Unassembled WGS sequence"/>
</dbReference>
<dbReference type="Pfam" id="PF01288">
    <property type="entry name" value="HPPK"/>
    <property type="match status" value="1"/>
</dbReference>
<evidence type="ECO:0000313" key="10">
    <source>
        <dbReference type="EMBL" id="MCC2137627.1"/>
    </source>
</evidence>
<feature type="domain" description="7,8-dihydro-6-hydroxymethylpterin-pyrophosphokinase" evidence="9">
    <location>
        <begin position="5"/>
        <end position="133"/>
    </location>
</feature>
<dbReference type="InterPro" id="IPR000550">
    <property type="entry name" value="Hppk"/>
</dbReference>